<reference evidence="3" key="1">
    <citation type="submission" date="2021-07" db="EMBL/GenBank/DDBJ databases">
        <title>Complete genome sequencing of a Clostridium isolate.</title>
        <authorList>
            <person name="Ueki A."/>
            <person name="Tonouchi A."/>
        </authorList>
    </citation>
    <scope>NUCLEOTIDE SEQUENCE [LARGE SCALE GENOMIC DNA]</scope>
    <source>
        <strain evidence="3">C5S11</strain>
    </source>
</reference>
<accession>A0ABM7T4A7</accession>
<dbReference type="InterPro" id="IPR014729">
    <property type="entry name" value="Rossmann-like_a/b/a_fold"/>
</dbReference>
<sequence length="204" mass="23479">MELMGINFIREITSFIFVEDKIQKADIIFVPGGSWPEPTEKAAKLWIDGYAPYILPSGKYSMSKGYFPGPATNGDKYNGTYETEWEFMKAVALSYGVQESSIIKEDKAEWTKQNAFNSRIVTDKNNLDIKKAIICCKSYHAKRCLMFYSWAYPKTEFFICPVETQEINKDNWFKSEDGIEKVMGELSRCGGQFKKAIRPWSEEC</sequence>
<gene>
    <name evidence="2" type="ORF">psyc5s11_28460</name>
</gene>
<evidence type="ECO:0000259" key="1">
    <source>
        <dbReference type="Pfam" id="PF02698"/>
    </source>
</evidence>
<dbReference type="PANTHER" id="PTHR30336">
    <property type="entry name" value="INNER MEMBRANE PROTEIN, PROBABLE PERMEASE"/>
    <property type="match status" value="1"/>
</dbReference>
<dbReference type="InterPro" id="IPR051599">
    <property type="entry name" value="Cell_Envelope_Assoc"/>
</dbReference>
<proteinExistence type="predicted"/>
<feature type="domain" description="DUF218" evidence="1">
    <location>
        <begin position="26"/>
        <end position="175"/>
    </location>
</feature>
<organism evidence="2 3">
    <name type="scientific">Clostridium gelidum</name>
    <dbReference type="NCBI Taxonomy" id="704125"/>
    <lineage>
        <taxon>Bacteria</taxon>
        <taxon>Bacillati</taxon>
        <taxon>Bacillota</taxon>
        <taxon>Clostridia</taxon>
        <taxon>Eubacteriales</taxon>
        <taxon>Clostridiaceae</taxon>
        <taxon>Clostridium</taxon>
    </lineage>
</organism>
<dbReference type="EMBL" id="AP024849">
    <property type="protein sequence ID" value="BCZ46779.1"/>
    <property type="molecule type" value="Genomic_DNA"/>
</dbReference>
<keyword evidence="3" id="KW-1185">Reference proteome</keyword>
<name>A0ABM7T4A7_9CLOT</name>
<dbReference type="Pfam" id="PF02698">
    <property type="entry name" value="DUF218"/>
    <property type="match status" value="1"/>
</dbReference>
<protein>
    <recommendedName>
        <fullName evidence="1">DUF218 domain-containing protein</fullName>
    </recommendedName>
</protein>
<evidence type="ECO:0000313" key="2">
    <source>
        <dbReference type="EMBL" id="BCZ46779.1"/>
    </source>
</evidence>
<dbReference type="PANTHER" id="PTHR30336:SF4">
    <property type="entry name" value="ENVELOPE BIOGENESIS FACTOR ELYC"/>
    <property type="match status" value="1"/>
</dbReference>
<evidence type="ECO:0000313" key="3">
    <source>
        <dbReference type="Proteomes" id="UP000824633"/>
    </source>
</evidence>
<dbReference type="RefSeq" id="WP_224033184.1">
    <property type="nucleotide sequence ID" value="NZ_AP024849.1"/>
</dbReference>
<dbReference type="CDD" id="cd06259">
    <property type="entry name" value="YdcF-like"/>
    <property type="match status" value="1"/>
</dbReference>
<dbReference type="Proteomes" id="UP000824633">
    <property type="component" value="Chromosome"/>
</dbReference>
<dbReference type="Gene3D" id="3.40.50.620">
    <property type="entry name" value="HUPs"/>
    <property type="match status" value="1"/>
</dbReference>
<dbReference type="InterPro" id="IPR003848">
    <property type="entry name" value="DUF218"/>
</dbReference>